<dbReference type="AlphaFoldDB" id="A0A1M4VX47"/>
<proteinExistence type="predicted"/>
<feature type="transmembrane region" description="Helical" evidence="1">
    <location>
        <begin position="28"/>
        <end position="48"/>
    </location>
</feature>
<organism evidence="2 3">
    <name type="scientific">Ferrithrix thermotolerans DSM 19514</name>
    <dbReference type="NCBI Taxonomy" id="1121881"/>
    <lineage>
        <taxon>Bacteria</taxon>
        <taxon>Bacillati</taxon>
        <taxon>Actinomycetota</taxon>
        <taxon>Acidimicrobiia</taxon>
        <taxon>Acidimicrobiales</taxon>
        <taxon>Acidimicrobiaceae</taxon>
        <taxon>Ferrithrix</taxon>
    </lineage>
</organism>
<keyword evidence="1" id="KW-0472">Membrane</keyword>
<keyword evidence="3" id="KW-1185">Reference proteome</keyword>
<feature type="transmembrane region" description="Helical" evidence="1">
    <location>
        <begin position="163"/>
        <end position="183"/>
    </location>
</feature>
<sequence>MNKADEGLADAVEIAVEVFFAKLSRMRLVLTQSSVSFVVSLAALAAAVLRTSGLVFVVIVAAVLLLGEYVGYRYVKEQNIYGSKASSGGSCDSGKSSPCDSCSSKGSSCLGLYQNALSLKIARAEQQQLKKIFSSPLLAQAGVLLAIGAVELIAVLTDSLHPTYSGLVSLAFDLTALLGVLWMRHGAKKISAAKITEK</sequence>
<evidence type="ECO:0000313" key="3">
    <source>
        <dbReference type="Proteomes" id="UP000184295"/>
    </source>
</evidence>
<evidence type="ECO:0000256" key="1">
    <source>
        <dbReference type="SAM" id="Phobius"/>
    </source>
</evidence>
<feature type="transmembrane region" description="Helical" evidence="1">
    <location>
        <begin position="54"/>
        <end position="75"/>
    </location>
</feature>
<name>A0A1M4VX47_9ACTN</name>
<gene>
    <name evidence="2" type="ORF">SAMN02745225_01465</name>
</gene>
<accession>A0A1M4VX47</accession>
<dbReference type="RefSeq" id="WP_072790671.1">
    <property type="nucleotide sequence ID" value="NZ_FQUL01000020.1"/>
</dbReference>
<feature type="transmembrane region" description="Helical" evidence="1">
    <location>
        <begin position="137"/>
        <end position="157"/>
    </location>
</feature>
<keyword evidence="1" id="KW-0812">Transmembrane</keyword>
<protein>
    <submittedName>
        <fullName evidence="2">Uncharacterized protein</fullName>
    </submittedName>
</protein>
<dbReference type="STRING" id="1121881.SAMN02745225_01465"/>
<reference evidence="3" key="1">
    <citation type="submission" date="2016-11" db="EMBL/GenBank/DDBJ databases">
        <authorList>
            <person name="Varghese N."/>
            <person name="Submissions S."/>
        </authorList>
    </citation>
    <scope>NUCLEOTIDE SEQUENCE [LARGE SCALE GENOMIC DNA]</scope>
    <source>
        <strain evidence="3">DSM 19514</strain>
    </source>
</reference>
<dbReference type="Proteomes" id="UP000184295">
    <property type="component" value="Unassembled WGS sequence"/>
</dbReference>
<dbReference type="EMBL" id="FQUL01000020">
    <property type="protein sequence ID" value="SHE73624.1"/>
    <property type="molecule type" value="Genomic_DNA"/>
</dbReference>
<keyword evidence="1" id="KW-1133">Transmembrane helix</keyword>
<evidence type="ECO:0000313" key="2">
    <source>
        <dbReference type="EMBL" id="SHE73624.1"/>
    </source>
</evidence>